<dbReference type="GO" id="GO:0006897">
    <property type="term" value="P:endocytosis"/>
    <property type="evidence" value="ECO:0007669"/>
    <property type="project" value="TreeGrafter"/>
</dbReference>
<organism evidence="1 2">
    <name type="scientific">Rhipicephalus microplus</name>
    <name type="common">Cattle tick</name>
    <name type="synonym">Boophilus microplus</name>
    <dbReference type="NCBI Taxonomy" id="6941"/>
    <lineage>
        <taxon>Eukaryota</taxon>
        <taxon>Metazoa</taxon>
        <taxon>Ecdysozoa</taxon>
        <taxon>Arthropoda</taxon>
        <taxon>Chelicerata</taxon>
        <taxon>Arachnida</taxon>
        <taxon>Acari</taxon>
        <taxon>Parasitiformes</taxon>
        <taxon>Ixodida</taxon>
        <taxon>Ixodoidea</taxon>
        <taxon>Ixodidae</taxon>
        <taxon>Rhipicephalinae</taxon>
        <taxon>Rhipicephalus</taxon>
        <taxon>Boophilus</taxon>
    </lineage>
</organism>
<dbReference type="VEuPathDB" id="VectorBase:LOC119177321"/>
<dbReference type="GO" id="GO:0071933">
    <property type="term" value="F:Arp2/3 complex binding"/>
    <property type="evidence" value="ECO:0007669"/>
    <property type="project" value="TreeGrafter"/>
</dbReference>
<dbReference type="PANTHER" id="PTHR13357:SF1">
    <property type="entry name" value="NCK-INTERACTING PROTEIN WITH SH3 DOMAIN"/>
    <property type="match status" value="1"/>
</dbReference>
<sequence>MKFTEIVLCCAEVPDQLQNVLSECEKPLVSSQDGDRLQLIFRRLWHCKNDDQQRSWPIHEDEALILGLLEELYTILVDADPRVSRSVLQADDYDYVSTLALYYQMGLCDTYVSKLPMRLDSFPFELTEHVGEQFVRFLLDTIESAEIEEEVAELSLGTLLSLNLHLQSEAGNFVLRTLATRKDARALTERLMLLVNREGESSVPCTATATLV</sequence>
<dbReference type="EMBL" id="JABSTU010000010">
    <property type="protein sequence ID" value="KAH8018506.1"/>
    <property type="molecule type" value="Genomic_DNA"/>
</dbReference>
<dbReference type="Proteomes" id="UP000821866">
    <property type="component" value="Chromosome 8"/>
</dbReference>
<comment type="caution">
    <text evidence="1">The sequence shown here is derived from an EMBL/GenBank/DDBJ whole genome shotgun (WGS) entry which is preliminary data.</text>
</comment>
<evidence type="ECO:0000313" key="1">
    <source>
        <dbReference type="EMBL" id="KAH8018506.1"/>
    </source>
</evidence>
<accession>A0A9J6D957</accession>
<keyword evidence="2" id="KW-1185">Reference proteome</keyword>
<dbReference type="AlphaFoldDB" id="A0A9J6D957"/>
<reference evidence="1" key="1">
    <citation type="journal article" date="2020" name="Cell">
        <title>Large-Scale Comparative Analyses of Tick Genomes Elucidate Their Genetic Diversity and Vector Capacities.</title>
        <authorList>
            <consortium name="Tick Genome and Microbiome Consortium (TIGMIC)"/>
            <person name="Jia N."/>
            <person name="Wang J."/>
            <person name="Shi W."/>
            <person name="Du L."/>
            <person name="Sun Y."/>
            <person name="Zhan W."/>
            <person name="Jiang J.F."/>
            <person name="Wang Q."/>
            <person name="Zhang B."/>
            <person name="Ji P."/>
            <person name="Bell-Sakyi L."/>
            <person name="Cui X.M."/>
            <person name="Yuan T.T."/>
            <person name="Jiang B.G."/>
            <person name="Yang W.F."/>
            <person name="Lam T.T."/>
            <person name="Chang Q.C."/>
            <person name="Ding S.J."/>
            <person name="Wang X.J."/>
            <person name="Zhu J.G."/>
            <person name="Ruan X.D."/>
            <person name="Zhao L."/>
            <person name="Wei J.T."/>
            <person name="Ye R.Z."/>
            <person name="Que T.C."/>
            <person name="Du C.H."/>
            <person name="Zhou Y.H."/>
            <person name="Cheng J.X."/>
            <person name="Dai P.F."/>
            <person name="Guo W.B."/>
            <person name="Han X.H."/>
            <person name="Huang E.J."/>
            <person name="Li L.F."/>
            <person name="Wei W."/>
            <person name="Gao Y.C."/>
            <person name="Liu J.Z."/>
            <person name="Shao H.Z."/>
            <person name="Wang X."/>
            <person name="Wang C.C."/>
            <person name="Yang T.C."/>
            <person name="Huo Q.B."/>
            <person name="Li W."/>
            <person name="Chen H.Y."/>
            <person name="Chen S.E."/>
            <person name="Zhou L.G."/>
            <person name="Ni X.B."/>
            <person name="Tian J.H."/>
            <person name="Sheng Y."/>
            <person name="Liu T."/>
            <person name="Pan Y.S."/>
            <person name="Xia L.Y."/>
            <person name="Li J."/>
            <person name="Zhao F."/>
            <person name="Cao W.C."/>
        </authorList>
    </citation>
    <scope>NUCLEOTIDE SEQUENCE</scope>
    <source>
        <strain evidence="1">Rmic-2018</strain>
    </source>
</reference>
<dbReference type="PANTHER" id="PTHR13357">
    <property type="entry name" value="SH3 ADAPTER PROTEIN SPIN90 NCK INTERACTING PROTEIN WITH SH3 DOMAIN"/>
    <property type="match status" value="1"/>
</dbReference>
<dbReference type="InterPro" id="IPR030125">
    <property type="entry name" value="SPIN90/Ldb17"/>
</dbReference>
<reference evidence="1" key="2">
    <citation type="submission" date="2021-09" db="EMBL/GenBank/DDBJ databases">
        <authorList>
            <person name="Jia N."/>
            <person name="Wang J."/>
            <person name="Shi W."/>
            <person name="Du L."/>
            <person name="Sun Y."/>
            <person name="Zhan W."/>
            <person name="Jiang J."/>
            <person name="Wang Q."/>
            <person name="Zhang B."/>
            <person name="Ji P."/>
            <person name="Sakyi L.B."/>
            <person name="Cui X."/>
            <person name="Yuan T."/>
            <person name="Jiang B."/>
            <person name="Yang W."/>
            <person name="Lam T.T.-Y."/>
            <person name="Chang Q."/>
            <person name="Ding S."/>
            <person name="Wang X."/>
            <person name="Zhu J."/>
            <person name="Ruan X."/>
            <person name="Zhao L."/>
            <person name="Wei J."/>
            <person name="Que T."/>
            <person name="Du C."/>
            <person name="Cheng J."/>
            <person name="Dai P."/>
            <person name="Han X."/>
            <person name="Huang E."/>
            <person name="Gao Y."/>
            <person name="Liu J."/>
            <person name="Shao H."/>
            <person name="Ye R."/>
            <person name="Li L."/>
            <person name="Wei W."/>
            <person name="Wang X."/>
            <person name="Wang C."/>
            <person name="Huo Q."/>
            <person name="Li W."/>
            <person name="Guo W."/>
            <person name="Chen H."/>
            <person name="Chen S."/>
            <person name="Zhou L."/>
            <person name="Zhou L."/>
            <person name="Ni X."/>
            <person name="Tian J."/>
            <person name="Zhou Y."/>
            <person name="Sheng Y."/>
            <person name="Liu T."/>
            <person name="Pan Y."/>
            <person name="Xia L."/>
            <person name="Li J."/>
            <person name="Zhao F."/>
            <person name="Cao W."/>
        </authorList>
    </citation>
    <scope>NUCLEOTIDE SEQUENCE</scope>
    <source>
        <strain evidence="1">Rmic-2018</strain>
        <tissue evidence="1">Larvae</tissue>
    </source>
</reference>
<protein>
    <submittedName>
        <fullName evidence="1">Uncharacterized protein</fullName>
    </submittedName>
</protein>
<gene>
    <name evidence="1" type="ORF">HPB51_008205</name>
</gene>
<name>A0A9J6D957_RHIMP</name>
<evidence type="ECO:0000313" key="2">
    <source>
        <dbReference type="Proteomes" id="UP000821866"/>
    </source>
</evidence>
<proteinExistence type="predicted"/>